<dbReference type="InterPro" id="IPR044068">
    <property type="entry name" value="CB"/>
</dbReference>
<dbReference type="InterPro" id="IPR020876">
    <property type="entry name" value="Tyrosine_recombinase_XerD-like"/>
</dbReference>
<dbReference type="GO" id="GO:0003677">
    <property type="term" value="F:DNA binding"/>
    <property type="evidence" value="ECO:0007669"/>
    <property type="project" value="UniProtKB-UniRule"/>
</dbReference>
<keyword evidence="4 5" id="KW-0233">DNA recombination</keyword>
<comment type="subcellular location">
    <subcellularLocation>
        <location evidence="5">Cytoplasm</location>
    </subcellularLocation>
</comment>
<dbReference type="PROSITE" id="PS51900">
    <property type="entry name" value="CB"/>
    <property type="match status" value="1"/>
</dbReference>
<keyword evidence="3 5" id="KW-0238">DNA-binding</keyword>
<dbReference type="eggNOG" id="COG0582">
    <property type="taxonomic scope" value="Bacteria"/>
</dbReference>
<evidence type="ECO:0000313" key="8">
    <source>
        <dbReference type="EMBL" id="EHJ57146.1"/>
    </source>
</evidence>
<dbReference type="STRING" id="764291.STRUR_0330"/>
<dbReference type="GO" id="GO:0006313">
    <property type="term" value="P:DNA transposition"/>
    <property type="evidence" value="ECO:0007669"/>
    <property type="project" value="UniProtKB-UniRule"/>
</dbReference>
<evidence type="ECO:0000259" key="6">
    <source>
        <dbReference type="PROSITE" id="PS51898"/>
    </source>
</evidence>
<dbReference type="SUPFAM" id="SSF56349">
    <property type="entry name" value="DNA breaking-rejoining enzymes"/>
    <property type="match status" value="1"/>
</dbReference>
<proteinExistence type="inferred from homology"/>
<evidence type="ECO:0000256" key="4">
    <source>
        <dbReference type="ARBA" id="ARBA00023172"/>
    </source>
</evidence>
<evidence type="ECO:0000256" key="5">
    <source>
        <dbReference type="HAMAP-Rule" id="MF_01817"/>
    </source>
</evidence>
<dbReference type="InterPro" id="IPR011010">
    <property type="entry name" value="DNA_brk_join_enz"/>
</dbReference>
<evidence type="ECO:0000256" key="2">
    <source>
        <dbReference type="ARBA" id="ARBA00022908"/>
    </source>
</evidence>
<keyword evidence="2 5" id="KW-0229">DNA integration</keyword>
<keyword evidence="9" id="KW-1185">Reference proteome</keyword>
<reference evidence="8 9" key="1">
    <citation type="journal article" date="2014" name="Int. J. Syst. Evol. Microbiol.">
        <title>Phylogenomics and the dynamic genome evolution of the genus Streptococcus.</title>
        <authorList>
            <consortium name="The Broad Institute Genome Sequencing Platform"/>
            <person name="Richards V.P."/>
            <person name="Palmer S.R."/>
            <person name="Pavinski Bitar P.D."/>
            <person name="Qin X."/>
            <person name="Weinstock G.M."/>
            <person name="Highlander S.K."/>
            <person name="Town C.D."/>
            <person name="Burne R.A."/>
            <person name="Stanhope M.J."/>
        </authorList>
    </citation>
    <scope>NUCLEOTIDE SEQUENCE [LARGE SCALE GENOMIC DNA]</scope>
    <source>
        <strain evidence="8 9">2285-97</strain>
    </source>
</reference>
<keyword evidence="1 5" id="KW-0963">Cytoplasm</keyword>
<name>G5KI48_9STRE</name>
<dbReference type="GO" id="GO:0005737">
    <property type="term" value="C:cytoplasm"/>
    <property type="evidence" value="ECO:0007669"/>
    <property type="project" value="UniProtKB-SubCell"/>
</dbReference>
<dbReference type="HAMAP" id="MF_01817">
    <property type="entry name" value="Recomb_XerD_like"/>
    <property type="match status" value="1"/>
</dbReference>
<gene>
    <name evidence="8" type="primary">xerD</name>
    <name evidence="8" type="ORF">STRUR_0330</name>
</gene>
<comment type="function">
    <text evidence="5">Putative tyrosine recombinase. Not involved in the cutting and rejoining of the recombining DNA molecules on dif(SL) site.</text>
</comment>
<evidence type="ECO:0000259" key="7">
    <source>
        <dbReference type="PROSITE" id="PS51900"/>
    </source>
</evidence>
<dbReference type="RefSeq" id="WP_006739870.1">
    <property type="nucleotide sequence ID" value="NZ_AEUZ02000001.1"/>
</dbReference>
<dbReference type="InterPro" id="IPR002104">
    <property type="entry name" value="Integrase_catalytic"/>
</dbReference>
<dbReference type="AlphaFoldDB" id="G5KI48"/>
<comment type="caution">
    <text evidence="8">The sequence shown here is derived from an EMBL/GenBank/DDBJ whole genome shotgun (WGS) entry which is preliminary data.</text>
</comment>
<evidence type="ECO:0000256" key="1">
    <source>
        <dbReference type="ARBA" id="ARBA00022490"/>
    </source>
</evidence>
<accession>G5KI48</accession>
<dbReference type="NCBIfam" id="NF002685">
    <property type="entry name" value="PRK02436.1"/>
    <property type="match status" value="1"/>
</dbReference>
<evidence type="ECO:0000256" key="3">
    <source>
        <dbReference type="ARBA" id="ARBA00023125"/>
    </source>
</evidence>
<protein>
    <recommendedName>
        <fullName evidence="5">Tyrosine recombinase XerD-like</fullName>
    </recommendedName>
</protein>
<dbReference type="Proteomes" id="UP000005388">
    <property type="component" value="Unassembled WGS sequence"/>
</dbReference>
<dbReference type="GO" id="GO:0009037">
    <property type="term" value="F:tyrosine-based site-specific recombinase activity"/>
    <property type="evidence" value="ECO:0007669"/>
    <property type="project" value="UniProtKB-UniRule"/>
</dbReference>
<feature type="domain" description="Tyr recombinase" evidence="6">
    <location>
        <begin position="84"/>
        <end position="247"/>
    </location>
</feature>
<feature type="domain" description="Core-binding (CB)" evidence="7">
    <location>
        <begin position="1"/>
        <end position="72"/>
    </location>
</feature>
<dbReference type="EMBL" id="AEUZ02000001">
    <property type="protein sequence ID" value="EHJ57146.1"/>
    <property type="molecule type" value="Genomic_DNA"/>
</dbReference>
<organism evidence="8 9">
    <name type="scientific">Streptococcus urinalis 2285-97</name>
    <dbReference type="NCBI Taxonomy" id="764291"/>
    <lineage>
        <taxon>Bacteria</taxon>
        <taxon>Bacillati</taxon>
        <taxon>Bacillota</taxon>
        <taxon>Bacilli</taxon>
        <taxon>Lactobacillales</taxon>
        <taxon>Streptococcaceae</taxon>
        <taxon>Streptococcus</taxon>
    </lineage>
</organism>
<feature type="active site" description="O-(3'-phospho-DNA)-tyrosine intermediate" evidence="5">
    <location>
        <position position="244"/>
    </location>
</feature>
<evidence type="ECO:0000313" key="9">
    <source>
        <dbReference type="Proteomes" id="UP000005388"/>
    </source>
</evidence>
<dbReference type="PROSITE" id="PS51898">
    <property type="entry name" value="TYR_RECOMBINASE"/>
    <property type="match status" value="1"/>
</dbReference>
<dbReference type="Gene3D" id="1.10.443.10">
    <property type="entry name" value="Intergrase catalytic core"/>
    <property type="match status" value="1"/>
</dbReference>
<dbReference type="InterPro" id="IPR013762">
    <property type="entry name" value="Integrase-like_cat_sf"/>
</dbReference>
<sequence length="247" mass="29695">MKQYIKPFIDSKDLSINSQKSYYYDLNQFIEVIHNRLTKERLAIYEQSIKDLTISAKKRKQSAVNQFLLFLYEHNITETFFRLKSKEKLTKSPIKNELINDQLFFKNVKEQKGQLIALFILEVGLLPNEIQLLKWADIDLDYHIISLKNENQMRIIDFSQSLVSYMTDVLNRETVYLFEKNHHYFSRQWHYNRLKSFLNEIGLPYLNAQLLREQYILRQIDKGKTIEEVRESLGLKSQVTLEKYFKH</sequence>
<comment type="similarity">
    <text evidence="5">Belongs to the 'phage' integrase family. XerD-like subfamily.</text>
</comment>